<evidence type="ECO:0000256" key="6">
    <source>
        <dbReference type="ARBA" id="ARBA00022723"/>
    </source>
</evidence>
<dbReference type="InterPro" id="IPR036412">
    <property type="entry name" value="HAD-like_sf"/>
</dbReference>
<comment type="pathway">
    <text evidence="3">Organic acid metabolism; glycolate biosynthesis; glycolate from 2-phosphoglycolate: step 1/1.</text>
</comment>
<evidence type="ECO:0000313" key="10">
    <source>
        <dbReference type="EMBL" id="GAA5161207.1"/>
    </source>
</evidence>
<keyword evidence="8" id="KW-0460">Magnesium</keyword>
<dbReference type="InterPro" id="IPR023214">
    <property type="entry name" value="HAD_sf"/>
</dbReference>
<evidence type="ECO:0000256" key="5">
    <source>
        <dbReference type="ARBA" id="ARBA00013078"/>
    </source>
</evidence>
<dbReference type="InterPro" id="IPR037512">
    <property type="entry name" value="PGPase_prok"/>
</dbReference>
<keyword evidence="6" id="KW-0479">Metal-binding</keyword>
<evidence type="ECO:0000256" key="7">
    <source>
        <dbReference type="ARBA" id="ARBA00022801"/>
    </source>
</evidence>
<protein>
    <recommendedName>
        <fullName evidence="5">phosphoglycolate phosphatase</fullName>
        <ecNumber evidence="5">3.1.3.18</ecNumber>
    </recommendedName>
</protein>
<dbReference type="InterPro" id="IPR050155">
    <property type="entry name" value="HAD-like_hydrolase_sf"/>
</dbReference>
<dbReference type="NCBIfam" id="TIGR01449">
    <property type="entry name" value="PGP_bact"/>
    <property type="match status" value="1"/>
</dbReference>
<dbReference type="SFLD" id="SFLDG01135">
    <property type="entry name" value="C1.5.6:_HAD__Beta-PGM__Phospha"/>
    <property type="match status" value="1"/>
</dbReference>
<evidence type="ECO:0000256" key="2">
    <source>
        <dbReference type="ARBA" id="ARBA00001946"/>
    </source>
</evidence>
<dbReference type="InterPro" id="IPR023198">
    <property type="entry name" value="PGP-like_dom2"/>
</dbReference>
<dbReference type="SFLD" id="SFLDS00003">
    <property type="entry name" value="Haloacid_Dehalogenase"/>
    <property type="match status" value="1"/>
</dbReference>
<name>A0ABP9QFX2_9RHOO</name>
<accession>A0ABP9QFX2</accession>
<dbReference type="PRINTS" id="PR00413">
    <property type="entry name" value="HADHALOGNASE"/>
</dbReference>
<evidence type="ECO:0000256" key="1">
    <source>
        <dbReference type="ARBA" id="ARBA00000830"/>
    </source>
</evidence>
<dbReference type="Pfam" id="PF13419">
    <property type="entry name" value="HAD_2"/>
    <property type="match status" value="1"/>
</dbReference>
<evidence type="ECO:0000256" key="3">
    <source>
        <dbReference type="ARBA" id="ARBA00004818"/>
    </source>
</evidence>
<keyword evidence="7" id="KW-0378">Hydrolase</keyword>
<gene>
    <name evidence="10" type="primary">gph</name>
    <name evidence="10" type="ORF">GCM10025770_10120</name>
</gene>
<dbReference type="InterPro" id="IPR041492">
    <property type="entry name" value="HAD_2"/>
</dbReference>
<dbReference type="RefSeq" id="WP_345531783.1">
    <property type="nucleotide sequence ID" value="NZ_BAABLD010000005.1"/>
</dbReference>
<keyword evidence="9" id="KW-0119">Carbohydrate metabolism</keyword>
<comment type="similarity">
    <text evidence="4">Belongs to the HAD-like hydrolase superfamily. CbbY/CbbZ/Gph/YieH family.</text>
</comment>
<evidence type="ECO:0000256" key="8">
    <source>
        <dbReference type="ARBA" id="ARBA00022842"/>
    </source>
</evidence>
<dbReference type="PANTHER" id="PTHR43434">
    <property type="entry name" value="PHOSPHOGLYCOLATE PHOSPHATASE"/>
    <property type="match status" value="1"/>
</dbReference>
<comment type="catalytic activity">
    <reaction evidence="1">
        <text>2-phosphoglycolate + H2O = glycolate + phosphate</text>
        <dbReference type="Rhea" id="RHEA:14369"/>
        <dbReference type="ChEBI" id="CHEBI:15377"/>
        <dbReference type="ChEBI" id="CHEBI:29805"/>
        <dbReference type="ChEBI" id="CHEBI:43474"/>
        <dbReference type="ChEBI" id="CHEBI:58033"/>
        <dbReference type="EC" id="3.1.3.18"/>
    </reaction>
</comment>
<dbReference type="Gene3D" id="3.40.50.1000">
    <property type="entry name" value="HAD superfamily/HAD-like"/>
    <property type="match status" value="1"/>
</dbReference>
<organism evidence="10 11">
    <name type="scientific">Viridibacterium curvum</name>
    <dbReference type="NCBI Taxonomy" id="1101404"/>
    <lineage>
        <taxon>Bacteria</taxon>
        <taxon>Pseudomonadati</taxon>
        <taxon>Pseudomonadota</taxon>
        <taxon>Betaproteobacteria</taxon>
        <taxon>Rhodocyclales</taxon>
        <taxon>Rhodocyclaceae</taxon>
        <taxon>Viridibacterium</taxon>
    </lineage>
</organism>
<dbReference type="NCBIfam" id="TIGR01509">
    <property type="entry name" value="HAD-SF-IA-v3"/>
    <property type="match status" value="1"/>
</dbReference>
<dbReference type="PANTHER" id="PTHR43434:SF23">
    <property type="entry name" value="PHOSPHOGLYCOLATE PHOSPHATASE"/>
    <property type="match status" value="1"/>
</dbReference>
<dbReference type="InterPro" id="IPR006439">
    <property type="entry name" value="HAD-SF_hydro_IA"/>
</dbReference>
<evidence type="ECO:0000256" key="4">
    <source>
        <dbReference type="ARBA" id="ARBA00006171"/>
    </source>
</evidence>
<dbReference type="Gene3D" id="1.10.150.240">
    <property type="entry name" value="Putative phosphatase, domain 2"/>
    <property type="match status" value="1"/>
</dbReference>
<dbReference type="SUPFAM" id="SSF56784">
    <property type="entry name" value="HAD-like"/>
    <property type="match status" value="1"/>
</dbReference>
<comment type="cofactor">
    <cofactor evidence="2">
        <name>Mg(2+)</name>
        <dbReference type="ChEBI" id="CHEBI:18420"/>
    </cofactor>
</comment>
<evidence type="ECO:0000256" key="9">
    <source>
        <dbReference type="ARBA" id="ARBA00023277"/>
    </source>
</evidence>
<dbReference type="SFLD" id="SFLDG01129">
    <property type="entry name" value="C1.5:_HAD__Beta-PGM__Phosphata"/>
    <property type="match status" value="1"/>
</dbReference>
<dbReference type="NCBIfam" id="TIGR01549">
    <property type="entry name" value="HAD-SF-IA-v1"/>
    <property type="match status" value="1"/>
</dbReference>
<comment type="caution">
    <text evidence="10">The sequence shown here is derived from an EMBL/GenBank/DDBJ whole genome shotgun (WGS) entry which is preliminary data.</text>
</comment>
<sequence>MLEEDIRCVLFDLDGTLADTAPDLADALNRTRIDEGLDALPLERLRPLISQGVRGLLRVSHGLHPQDEGYESLFKRVLQHYAQRLCVQTRLFDGIPELLDHLEAHSIRWGIVTNKHSRFTQPLVSALGLNVRAASVVSGDTTPRAKPAPDPLLLAAQQCGIAPGQCIYLGDDERDIVAAKAAGMRSMAVRWGYLGEDKPIEAWGADFLINHPAEVLEYLGPQRRMN</sequence>
<dbReference type="EMBL" id="BAABLD010000005">
    <property type="protein sequence ID" value="GAA5161207.1"/>
    <property type="molecule type" value="Genomic_DNA"/>
</dbReference>
<dbReference type="Proteomes" id="UP001500547">
    <property type="component" value="Unassembled WGS sequence"/>
</dbReference>
<reference evidence="11" key="1">
    <citation type="journal article" date="2019" name="Int. J. Syst. Evol. Microbiol.">
        <title>The Global Catalogue of Microorganisms (GCM) 10K type strain sequencing project: providing services to taxonomists for standard genome sequencing and annotation.</title>
        <authorList>
            <consortium name="The Broad Institute Genomics Platform"/>
            <consortium name="The Broad Institute Genome Sequencing Center for Infectious Disease"/>
            <person name="Wu L."/>
            <person name="Ma J."/>
        </authorList>
    </citation>
    <scope>NUCLEOTIDE SEQUENCE [LARGE SCALE GENOMIC DNA]</scope>
    <source>
        <strain evidence="11">JCM 18715</strain>
    </source>
</reference>
<dbReference type="EC" id="3.1.3.18" evidence="5"/>
<proteinExistence type="inferred from homology"/>
<keyword evidence="11" id="KW-1185">Reference proteome</keyword>
<evidence type="ECO:0000313" key="11">
    <source>
        <dbReference type="Proteomes" id="UP001500547"/>
    </source>
</evidence>